<proteinExistence type="predicted"/>
<gene>
    <name evidence="1" type="ORF">HPB50_018326</name>
</gene>
<keyword evidence="2" id="KW-1185">Reference proteome</keyword>
<organism evidence="1 2">
    <name type="scientific">Hyalomma asiaticum</name>
    <name type="common">Tick</name>
    <dbReference type="NCBI Taxonomy" id="266040"/>
    <lineage>
        <taxon>Eukaryota</taxon>
        <taxon>Metazoa</taxon>
        <taxon>Ecdysozoa</taxon>
        <taxon>Arthropoda</taxon>
        <taxon>Chelicerata</taxon>
        <taxon>Arachnida</taxon>
        <taxon>Acari</taxon>
        <taxon>Parasitiformes</taxon>
        <taxon>Ixodida</taxon>
        <taxon>Ixodoidea</taxon>
        <taxon>Ixodidae</taxon>
        <taxon>Hyalomminae</taxon>
        <taxon>Hyalomma</taxon>
    </lineage>
</organism>
<evidence type="ECO:0000313" key="2">
    <source>
        <dbReference type="Proteomes" id="UP000821845"/>
    </source>
</evidence>
<sequence>MSAIPPALFSLFVFTSALSTVVPHSVQFSRALGNCLMNEFTCASDGNCIKVARICDGINDCQDGSDEKGCPAGRECSATNFRCQNGQCIPSWRRCDGTPDCADSSDEEEKTCGTSGTCHPDQFACKNRTGTCIPIEWRCDRVRDCVDGSDEEDCPNAACSEDAQFACGNGRCVLRGWRCDGDDDCGDGSDEEDCPRVVCSGSKFECGSGECVPSRFRCDGRRDCRDGSDEGPEACQDRQCRDGEFACGLPANGCIPAKSRCDGYEDCSDGSDEKGCESLDCVRYDVSCDNGHCVRTWTRCDGQGGS</sequence>
<comment type="caution">
    <text evidence="1">The sequence shown here is derived from an EMBL/GenBank/DDBJ whole genome shotgun (WGS) entry which is preliminary data.</text>
</comment>
<dbReference type="EMBL" id="CM023489">
    <property type="protein sequence ID" value="KAH6922710.1"/>
    <property type="molecule type" value="Genomic_DNA"/>
</dbReference>
<accession>A0ACB7RK22</accession>
<evidence type="ECO:0000313" key="1">
    <source>
        <dbReference type="EMBL" id="KAH6922710.1"/>
    </source>
</evidence>
<dbReference type="Proteomes" id="UP000821845">
    <property type="component" value="Chromosome 9"/>
</dbReference>
<reference evidence="1" key="1">
    <citation type="submission" date="2020-05" db="EMBL/GenBank/DDBJ databases">
        <title>Large-scale comparative analyses of tick genomes elucidate their genetic diversity and vector capacities.</title>
        <authorList>
            <person name="Jia N."/>
            <person name="Wang J."/>
            <person name="Shi W."/>
            <person name="Du L."/>
            <person name="Sun Y."/>
            <person name="Zhan W."/>
            <person name="Jiang J."/>
            <person name="Wang Q."/>
            <person name="Zhang B."/>
            <person name="Ji P."/>
            <person name="Sakyi L.B."/>
            <person name="Cui X."/>
            <person name="Yuan T."/>
            <person name="Jiang B."/>
            <person name="Yang W."/>
            <person name="Lam T.T.-Y."/>
            <person name="Chang Q."/>
            <person name="Ding S."/>
            <person name="Wang X."/>
            <person name="Zhu J."/>
            <person name="Ruan X."/>
            <person name="Zhao L."/>
            <person name="Wei J."/>
            <person name="Que T."/>
            <person name="Du C."/>
            <person name="Cheng J."/>
            <person name="Dai P."/>
            <person name="Han X."/>
            <person name="Huang E."/>
            <person name="Gao Y."/>
            <person name="Liu J."/>
            <person name="Shao H."/>
            <person name="Ye R."/>
            <person name="Li L."/>
            <person name="Wei W."/>
            <person name="Wang X."/>
            <person name="Wang C."/>
            <person name="Yang T."/>
            <person name="Huo Q."/>
            <person name="Li W."/>
            <person name="Guo W."/>
            <person name="Chen H."/>
            <person name="Zhou L."/>
            <person name="Ni X."/>
            <person name="Tian J."/>
            <person name="Zhou Y."/>
            <person name="Sheng Y."/>
            <person name="Liu T."/>
            <person name="Pan Y."/>
            <person name="Xia L."/>
            <person name="Li J."/>
            <person name="Zhao F."/>
            <person name="Cao W."/>
        </authorList>
    </citation>
    <scope>NUCLEOTIDE SEQUENCE</scope>
    <source>
        <strain evidence="1">Hyas-2018</strain>
    </source>
</reference>
<protein>
    <submittedName>
        <fullName evidence="1">Uncharacterized protein</fullName>
    </submittedName>
</protein>
<name>A0ACB7RK22_HYAAI</name>